<dbReference type="AlphaFoldDB" id="A0A0G0PST4"/>
<gene>
    <name evidence="1" type="ORF">UT63_C0078G0004</name>
</gene>
<dbReference type="EMBL" id="LBXN01000078">
    <property type="protein sequence ID" value="KKR31224.1"/>
    <property type="molecule type" value="Genomic_DNA"/>
</dbReference>
<comment type="caution">
    <text evidence="1">The sequence shown here is derived from an EMBL/GenBank/DDBJ whole genome shotgun (WGS) entry which is preliminary data.</text>
</comment>
<evidence type="ECO:0000313" key="1">
    <source>
        <dbReference type="EMBL" id="KKR31224.1"/>
    </source>
</evidence>
<organism evidence="1 2">
    <name type="scientific">Candidatus Gottesmanbacteria bacterium GW2011_GWC2_39_8</name>
    <dbReference type="NCBI Taxonomy" id="1618450"/>
    <lineage>
        <taxon>Bacteria</taxon>
        <taxon>Candidatus Gottesmaniibacteriota</taxon>
    </lineage>
</organism>
<sequence>MTETQTIDEAFRIFSLSLDDLRKILEAEYHGPGPNFLAGEVVMAVTEPIAKTYHPFVVGRGGVQNPATTLGEIDAKEAATHFFENCFSNTRYGQLAYLIWDCFRNGHVHLFQPKKIINVSLPQYNNSFLAGVHWSSTKPSEITNDSNQEQQERSEHLQFALTTIGRRSRPFFRFSPLFYYLDLVEAVQTFRNMIDSDNVLKQNFLGGYQLLVDAKRMDFNSRLRAAEQNLILSEIQNI</sequence>
<accession>A0A0G0PST4</accession>
<name>A0A0G0PST4_9BACT</name>
<protein>
    <submittedName>
        <fullName evidence="1">Uncharacterized protein</fullName>
    </submittedName>
</protein>
<dbReference type="Proteomes" id="UP000034539">
    <property type="component" value="Unassembled WGS sequence"/>
</dbReference>
<proteinExistence type="predicted"/>
<evidence type="ECO:0000313" key="2">
    <source>
        <dbReference type="Proteomes" id="UP000034539"/>
    </source>
</evidence>
<reference evidence="1 2" key="1">
    <citation type="journal article" date="2015" name="Nature">
        <title>rRNA introns, odd ribosomes, and small enigmatic genomes across a large radiation of phyla.</title>
        <authorList>
            <person name="Brown C.T."/>
            <person name="Hug L.A."/>
            <person name="Thomas B.C."/>
            <person name="Sharon I."/>
            <person name="Castelle C.J."/>
            <person name="Singh A."/>
            <person name="Wilkins M.J."/>
            <person name="Williams K.H."/>
            <person name="Banfield J.F."/>
        </authorList>
    </citation>
    <scope>NUCLEOTIDE SEQUENCE [LARGE SCALE GENOMIC DNA]</scope>
</reference>